<dbReference type="EMBL" id="LOCL01000029">
    <property type="protein sequence ID" value="KUF18643.1"/>
    <property type="molecule type" value="Genomic_DNA"/>
</dbReference>
<organism evidence="7 8">
    <name type="scientific">Streptomyces silvensis</name>
    <dbReference type="NCBI Taxonomy" id="1765722"/>
    <lineage>
        <taxon>Bacteria</taxon>
        <taxon>Bacillati</taxon>
        <taxon>Actinomycetota</taxon>
        <taxon>Actinomycetes</taxon>
        <taxon>Kitasatosporales</taxon>
        <taxon>Streptomycetaceae</taxon>
        <taxon>Streptomyces</taxon>
    </lineage>
</organism>
<dbReference type="InterPro" id="IPR047057">
    <property type="entry name" value="MerR_fam"/>
</dbReference>
<dbReference type="Pfam" id="PF13411">
    <property type="entry name" value="MerR_1"/>
    <property type="match status" value="1"/>
</dbReference>
<dbReference type="Gene3D" id="1.10.1660.10">
    <property type="match status" value="1"/>
</dbReference>
<reference evidence="7 8" key="1">
    <citation type="submission" date="2015-12" db="EMBL/GenBank/DDBJ databases">
        <title>Draft genome sequence of Streptomyces silvensis ATCC 53525, a producer of novel hormone antagonists.</title>
        <authorList>
            <person name="Johnston C.W."/>
            <person name="Li Y."/>
            <person name="Magarvey N.A."/>
        </authorList>
    </citation>
    <scope>NUCLEOTIDE SEQUENCE [LARGE SCALE GENOMIC DNA]</scope>
    <source>
        <strain evidence="7 8">ATCC 53525</strain>
    </source>
</reference>
<name>A0A0W7X7X4_9ACTN</name>
<feature type="compositionally biased region" description="Polar residues" evidence="5">
    <location>
        <begin position="88"/>
        <end position="102"/>
    </location>
</feature>
<evidence type="ECO:0000256" key="2">
    <source>
        <dbReference type="ARBA" id="ARBA00023015"/>
    </source>
</evidence>
<dbReference type="SUPFAM" id="SSF46955">
    <property type="entry name" value="Putative DNA-binding domain"/>
    <property type="match status" value="1"/>
</dbReference>
<dbReference type="GO" id="GO:0003677">
    <property type="term" value="F:DNA binding"/>
    <property type="evidence" value="ECO:0007669"/>
    <property type="project" value="UniProtKB-KW"/>
</dbReference>
<dbReference type="GO" id="GO:0003700">
    <property type="term" value="F:DNA-binding transcription factor activity"/>
    <property type="evidence" value="ECO:0007669"/>
    <property type="project" value="InterPro"/>
</dbReference>
<feature type="domain" description="HTH merR-type" evidence="6">
    <location>
        <begin position="4"/>
        <end position="72"/>
    </location>
</feature>
<keyword evidence="2" id="KW-0805">Transcription regulation</keyword>
<comment type="caution">
    <text evidence="7">The sequence shown here is derived from an EMBL/GenBank/DDBJ whole genome shotgun (WGS) entry which is preliminary data.</text>
</comment>
<dbReference type="PANTHER" id="PTHR30204:SF69">
    <property type="entry name" value="MERR-FAMILY TRANSCRIPTIONAL REGULATOR"/>
    <property type="match status" value="1"/>
</dbReference>
<dbReference type="InterPro" id="IPR000551">
    <property type="entry name" value="MerR-type_HTH_dom"/>
</dbReference>
<evidence type="ECO:0000256" key="5">
    <source>
        <dbReference type="SAM" id="MobiDB-lite"/>
    </source>
</evidence>
<evidence type="ECO:0000313" key="8">
    <source>
        <dbReference type="Proteomes" id="UP000054804"/>
    </source>
</evidence>
<keyword evidence="1" id="KW-0678">Repressor</keyword>
<dbReference type="InterPro" id="IPR009061">
    <property type="entry name" value="DNA-bd_dom_put_sf"/>
</dbReference>
<gene>
    <name evidence="7" type="ORF">AT728_06135</name>
</gene>
<sequence>MDELTPIREVADRFGLPLSTLHYWERRGLVEPHRRSGRRYFDSEQVYRVALIQLWRETGLMSVGEIRTLLQGDAGPVPGPSPSPRAGTDTNPDPGTSPGTDWRQTVLGRVAALDAHIARLGAARTYLTHLLSCDHGPDLERCPDFRATVPGVRPAAQATGPSA</sequence>
<evidence type="ECO:0000256" key="3">
    <source>
        <dbReference type="ARBA" id="ARBA00023125"/>
    </source>
</evidence>
<dbReference type="AlphaFoldDB" id="A0A0W7X7X4"/>
<evidence type="ECO:0000313" key="7">
    <source>
        <dbReference type="EMBL" id="KUF18643.1"/>
    </source>
</evidence>
<evidence type="ECO:0000256" key="4">
    <source>
        <dbReference type="ARBA" id="ARBA00023163"/>
    </source>
</evidence>
<protein>
    <submittedName>
        <fullName evidence="7">MerR family transcriptional regulator</fullName>
    </submittedName>
</protein>
<accession>A0A0W7X7X4</accession>
<dbReference type="PANTHER" id="PTHR30204">
    <property type="entry name" value="REDOX-CYCLING DRUG-SENSING TRANSCRIPTIONAL ACTIVATOR SOXR"/>
    <property type="match status" value="1"/>
</dbReference>
<keyword evidence="4" id="KW-0804">Transcription</keyword>
<dbReference type="Proteomes" id="UP000054804">
    <property type="component" value="Unassembled WGS sequence"/>
</dbReference>
<proteinExistence type="predicted"/>
<dbReference type="RefSeq" id="WP_058846801.1">
    <property type="nucleotide sequence ID" value="NZ_LOCL01000029.1"/>
</dbReference>
<keyword evidence="3" id="KW-0238">DNA-binding</keyword>
<evidence type="ECO:0000259" key="6">
    <source>
        <dbReference type="PROSITE" id="PS50937"/>
    </source>
</evidence>
<feature type="region of interest" description="Disordered" evidence="5">
    <location>
        <begin position="70"/>
        <end position="102"/>
    </location>
</feature>
<dbReference type="OrthoDB" id="9802039at2"/>
<evidence type="ECO:0000256" key="1">
    <source>
        <dbReference type="ARBA" id="ARBA00022491"/>
    </source>
</evidence>
<dbReference type="SMART" id="SM00422">
    <property type="entry name" value="HTH_MERR"/>
    <property type="match status" value="1"/>
</dbReference>
<dbReference type="STRING" id="1765722.AT728_06135"/>
<dbReference type="PROSITE" id="PS50937">
    <property type="entry name" value="HTH_MERR_2"/>
    <property type="match status" value="1"/>
</dbReference>
<keyword evidence="8" id="KW-1185">Reference proteome</keyword>